<proteinExistence type="inferred from homology"/>
<gene>
    <name evidence="10" type="primary">LOC108609943</name>
</gene>
<accession>A0ABM1NQI3</accession>
<evidence type="ECO:0000256" key="5">
    <source>
        <dbReference type="ARBA" id="ARBA00023274"/>
    </source>
</evidence>
<dbReference type="Proteomes" id="UP000694904">
    <property type="component" value="Chromosome 3"/>
</dbReference>
<evidence type="ECO:0000259" key="8">
    <source>
        <dbReference type="Pfam" id="PF10484"/>
    </source>
</evidence>
<keyword evidence="4" id="KW-0496">Mitochondrion</keyword>
<evidence type="ECO:0000256" key="4">
    <source>
        <dbReference type="ARBA" id="ARBA00023128"/>
    </source>
</evidence>
<dbReference type="GO" id="GO:0005840">
    <property type="term" value="C:ribosome"/>
    <property type="evidence" value="ECO:0007669"/>
    <property type="project" value="UniProtKB-KW"/>
</dbReference>
<feature type="compositionally biased region" description="Low complexity" evidence="7">
    <location>
        <begin position="159"/>
        <end position="181"/>
    </location>
</feature>
<evidence type="ECO:0000256" key="6">
    <source>
        <dbReference type="ARBA" id="ARBA00035137"/>
    </source>
</evidence>
<comment type="similarity">
    <text evidence="2">Belongs to the mitochondrion-specific ribosomal protein mS23 family.</text>
</comment>
<feature type="region of interest" description="Disordered" evidence="7">
    <location>
        <begin position="137"/>
        <end position="191"/>
    </location>
</feature>
<evidence type="ECO:0000256" key="2">
    <source>
        <dbReference type="ARBA" id="ARBA00009864"/>
    </source>
</evidence>
<sequence length="191" mass="22269">MAQSRLEKIGTIFTRVQGLLRGGAMKAEDKPIWYDVYAAFPPKLEPRFDRPASNEPVRNIFYAEDVVRAKLHKQNKPHETISLFDHKRRTQSQEFVQIYDQLKSQGALDEQRIYETALDLLAEQRQKSQPEAIEEQLQLEEPNRSTLLSDFQEADHQKQQQQQQQQQQESQQSKSSKVKQQGVNISSLFKD</sequence>
<dbReference type="GeneID" id="108609943"/>
<keyword evidence="5" id="KW-0687">Ribonucleoprotein</keyword>
<reference evidence="9" key="2">
    <citation type="journal article" date="2016" name="G3 (Bethesda)">
        <title>Genome Evolution in Three Species of Cactophilic Drosophila.</title>
        <authorList>
            <person name="Sanchez-Flores A."/>
            <person name="Penazola F."/>
            <person name="Carpinteyro-Ponce J."/>
            <person name="Nazario-Yepiz N."/>
            <person name="Abreu-Goodger C."/>
            <person name="Machado C.A."/>
            <person name="Markow T.A."/>
        </authorList>
    </citation>
    <scope>NUCLEOTIDE SEQUENCE [LARGE SCALE GENOMIC DNA]</scope>
</reference>
<evidence type="ECO:0000256" key="1">
    <source>
        <dbReference type="ARBA" id="ARBA00004173"/>
    </source>
</evidence>
<reference evidence="10" key="3">
    <citation type="submission" date="2025-08" db="UniProtKB">
        <authorList>
            <consortium name="RefSeq"/>
        </authorList>
    </citation>
    <scope>IDENTIFICATION</scope>
    <source>
        <tissue evidence="10">Whole organism</tissue>
    </source>
</reference>
<keyword evidence="9" id="KW-1185">Reference proteome</keyword>
<dbReference type="Pfam" id="PF10484">
    <property type="entry name" value="MRP-S23"/>
    <property type="match status" value="1"/>
</dbReference>
<comment type="subcellular location">
    <subcellularLocation>
        <location evidence="1">Mitochondrion</location>
    </subcellularLocation>
</comment>
<dbReference type="PANTHER" id="PTHR15925">
    <property type="entry name" value="MITOCHONDRIAL RIBOSOMAL PROTEIN S23"/>
    <property type="match status" value="1"/>
</dbReference>
<evidence type="ECO:0000256" key="7">
    <source>
        <dbReference type="SAM" id="MobiDB-lite"/>
    </source>
</evidence>
<dbReference type="InterPro" id="IPR059242">
    <property type="entry name" value="mS23_dom"/>
</dbReference>
<evidence type="ECO:0000313" key="9">
    <source>
        <dbReference type="Proteomes" id="UP000694904"/>
    </source>
</evidence>
<dbReference type="InterPro" id="IPR019520">
    <property type="entry name" value="Ribosomal_mS23_met"/>
</dbReference>
<dbReference type="InterPro" id="IPR023611">
    <property type="entry name" value="mS23_dom_met"/>
</dbReference>
<evidence type="ECO:0000256" key="3">
    <source>
        <dbReference type="ARBA" id="ARBA00022980"/>
    </source>
</evidence>
<reference evidence="9" key="1">
    <citation type="journal article" date="1997" name="Nucleic Acids Res.">
        <title>tRNAscan-SE: a program for improved detection of transfer RNA genes in genomic sequence.</title>
        <authorList>
            <person name="Lowe T.M."/>
            <person name="Eddy S.R."/>
        </authorList>
    </citation>
    <scope>NUCLEOTIDE SEQUENCE [LARGE SCALE GENOMIC DNA]</scope>
</reference>
<keyword evidence="3 10" id="KW-0689">Ribosomal protein</keyword>
<dbReference type="PANTHER" id="PTHR15925:SF2">
    <property type="entry name" value="SMALL RIBOSOMAL SUBUNIT PROTEIN MS23"/>
    <property type="match status" value="1"/>
</dbReference>
<organism evidence="9 10">
    <name type="scientific">Drosophila arizonae</name>
    <name type="common">Fruit fly</name>
    <dbReference type="NCBI Taxonomy" id="7263"/>
    <lineage>
        <taxon>Eukaryota</taxon>
        <taxon>Metazoa</taxon>
        <taxon>Ecdysozoa</taxon>
        <taxon>Arthropoda</taxon>
        <taxon>Hexapoda</taxon>
        <taxon>Insecta</taxon>
        <taxon>Pterygota</taxon>
        <taxon>Neoptera</taxon>
        <taxon>Endopterygota</taxon>
        <taxon>Diptera</taxon>
        <taxon>Brachycera</taxon>
        <taxon>Muscomorpha</taxon>
        <taxon>Ephydroidea</taxon>
        <taxon>Drosophilidae</taxon>
        <taxon>Drosophila</taxon>
    </lineage>
</organism>
<dbReference type="RefSeq" id="XP_017857219.1">
    <property type="nucleotide sequence ID" value="XM_018001730.1"/>
</dbReference>
<protein>
    <recommendedName>
        <fullName evidence="6">Small ribosomal subunit protein mS23</fullName>
    </recommendedName>
</protein>
<evidence type="ECO:0000313" key="10">
    <source>
        <dbReference type="RefSeq" id="XP_017857219.1"/>
    </source>
</evidence>
<feature type="compositionally biased region" description="Polar residues" evidence="7">
    <location>
        <begin position="182"/>
        <end position="191"/>
    </location>
</feature>
<name>A0ABM1NQI3_DROAR</name>
<dbReference type="CDD" id="cd23701">
    <property type="entry name" value="At1g26750"/>
    <property type="match status" value="1"/>
</dbReference>
<feature type="domain" description="Small ribosomal subunit protein mS23 conserved" evidence="8">
    <location>
        <begin position="2"/>
        <end position="125"/>
    </location>
</feature>